<accession>A0A2S5KL48</accession>
<dbReference type="InterPro" id="IPR023606">
    <property type="entry name" value="CoA-Trfase_III_dom_1_sf"/>
</dbReference>
<dbReference type="PANTHER" id="PTHR48228">
    <property type="entry name" value="SUCCINYL-COA--D-CITRAMALATE COA-TRANSFERASE"/>
    <property type="match status" value="1"/>
</dbReference>
<dbReference type="EMBL" id="PRLP01000084">
    <property type="protein sequence ID" value="PPC75567.1"/>
    <property type="molecule type" value="Genomic_DNA"/>
</dbReference>
<dbReference type="AlphaFoldDB" id="A0A2S5KL48"/>
<evidence type="ECO:0000313" key="1">
    <source>
        <dbReference type="EMBL" id="PPC75567.1"/>
    </source>
</evidence>
<gene>
    <name evidence="1" type="ORF">C4K68_19915</name>
</gene>
<dbReference type="Gene3D" id="3.40.50.10540">
    <property type="entry name" value="Crotonobetainyl-coa:carnitine coa-transferase, domain 1"/>
    <property type="match status" value="1"/>
</dbReference>
<dbReference type="Proteomes" id="UP000238196">
    <property type="component" value="Unassembled WGS sequence"/>
</dbReference>
<keyword evidence="1" id="KW-0808">Transferase</keyword>
<sequence>MPTPFHFFLRNMWLAAGGDHAFMEQVQLVGEGQLASPFAVTELASGSIAAAGLAIAEWTQRRFDLRYRIQIDQRLASLWFATSLRPQGWQLPPAWDAIAGDYPCKDGWIRLHTNAAHHRHAALQVLGCEAERDTVATVVAGWYGAELESAIVQAGGCAAQMRSTDDWAMHAQGTAVQQEPVLHRALHTHAHTQASRSALADKMGDPGRPLAGIKVLDLTRILAGPIATRFLAGFGADVLRIDPPDWDEVSVAPEVTLGKRCARLDARKPDDRQRLEQLLAEADVLIHGYRPEALERLGMGASKRRELNPALVDICLDAYGWTGPWSKRRGFDSLVQMSSGIAEAGMRLSGANRPQPLPVQALDHATGYLLATAAIRGLTERLQHGVGCESRASLARTARLLLCAGTNSHTKPPLAAEHQDDLQHHLEQTFWGPARRLQVPLRFDPVTVSSAATEPLAMRWDYPAGPLGSANAEWVAG</sequence>
<organism evidence="1 2">
    <name type="scientific">Proteobacteria bacterium 228</name>
    <dbReference type="NCBI Taxonomy" id="2083153"/>
    <lineage>
        <taxon>Bacteria</taxon>
        <taxon>Pseudomonadati</taxon>
        <taxon>Pseudomonadota</taxon>
    </lineage>
</organism>
<dbReference type="PANTHER" id="PTHR48228:SF4">
    <property type="entry name" value="BLR3030 PROTEIN"/>
    <property type="match status" value="1"/>
</dbReference>
<dbReference type="GO" id="GO:0016740">
    <property type="term" value="F:transferase activity"/>
    <property type="evidence" value="ECO:0007669"/>
    <property type="project" value="UniProtKB-KW"/>
</dbReference>
<evidence type="ECO:0000313" key="2">
    <source>
        <dbReference type="Proteomes" id="UP000238196"/>
    </source>
</evidence>
<proteinExistence type="predicted"/>
<comment type="caution">
    <text evidence="1">The sequence shown here is derived from an EMBL/GenBank/DDBJ whole genome shotgun (WGS) entry which is preliminary data.</text>
</comment>
<dbReference type="InterPro" id="IPR003673">
    <property type="entry name" value="CoA-Trfase_fam_III"/>
</dbReference>
<dbReference type="Pfam" id="PF02515">
    <property type="entry name" value="CoA_transf_3"/>
    <property type="match status" value="1"/>
</dbReference>
<dbReference type="SUPFAM" id="SSF89796">
    <property type="entry name" value="CoA-transferase family III (CaiB/BaiF)"/>
    <property type="match status" value="2"/>
</dbReference>
<protein>
    <submittedName>
        <fullName evidence="1">Acyl-CoA transferase</fullName>
    </submittedName>
</protein>
<reference evidence="1 2" key="1">
    <citation type="submission" date="2018-02" db="EMBL/GenBank/DDBJ databases">
        <title>novel marine gammaproteobacteria from coastal saline agro ecosystem.</title>
        <authorList>
            <person name="Krishnan R."/>
            <person name="Ramesh Kumar N."/>
        </authorList>
    </citation>
    <scope>NUCLEOTIDE SEQUENCE [LARGE SCALE GENOMIC DNA]</scope>
    <source>
        <strain evidence="1 2">228</strain>
    </source>
</reference>
<dbReference type="OrthoDB" id="5294844at2"/>
<dbReference type="InterPro" id="IPR050509">
    <property type="entry name" value="CoA-transferase_III"/>
</dbReference>
<name>A0A2S5KL48_9PROT</name>